<proteinExistence type="predicted"/>
<dbReference type="RefSeq" id="WP_005213720.1">
    <property type="nucleotide sequence ID" value="NZ_KB291647.1"/>
</dbReference>
<dbReference type="InterPro" id="IPR010982">
    <property type="entry name" value="Lambda_DNA-bd_dom_sf"/>
</dbReference>
<dbReference type="Gene3D" id="1.10.260.40">
    <property type="entry name" value="lambda repressor-like DNA-binding domains"/>
    <property type="match status" value="1"/>
</dbReference>
<dbReference type="CDD" id="cd06267">
    <property type="entry name" value="PBP1_LacI_sugar_binding-like"/>
    <property type="match status" value="1"/>
</dbReference>
<evidence type="ECO:0000313" key="5">
    <source>
        <dbReference type="EMBL" id="EKY26469.1"/>
    </source>
</evidence>
<evidence type="ECO:0000256" key="3">
    <source>
        <dbReference type="ARBA" id="ARBA00023163"/>
    </source>
</evidence>
<dbReference type="InterPro" id="IPR028082">
    <property type="entry name" value="Peripla_BP_I"/>
</dbReference>
<dbReference type="GO" id="GO:0003700">
    <property type="term" value="F:DNA-binding transcription factor activity"/>
    <property type="evidence" value="ECO:0007669"/>
    <property type="project" value="TreeGrafter"/>
</dbReference>
<dbReference type="SUPFAM" id="SSF53822">
    <property type="entry name" value="Periplasmic binding protein-like I"/>
    <property type="match status" value="1"/>
</dbReference>
<dbReference type="PANTHER" id="PTHR30146:SF109">
    <property type="entry name" value="HTH-TYPE TRANSCRIPTIONAL REGULATOR GALS"/>
    <property type="match status" value="1"/>
</dbReference>
<dbReference type="InterPro" id="IPR000843">
    <property type="entry name" value="HTH_LacI"/>
</dbReference>
<protein>
    <submittedName>
        <fullName evidence="5">Putative catabolite control protein A</fullName>
    </submittedName>
</protein>
<dbReference type="HOGENOM" id="CLU_037628_6_0_9"/>
<evidence type="ECO:0000256" key="1">
    <source>
        <dbReference type="ARBA" id="ARBA00023015"/>
    </source>
</evidence>
<dbReference type="CDD" id="cd01392">
    <property type="entry name" value="HTH_LacI"/>
    <property type="match status" value="1"/>
</dbReference>
<reference evidence="5 6" key="1">
    <citation type="submission" date="2012-05" db="EMBL/GenBank/DDBJ databases">
        <authorList>
            <person name="Weinstock G."/>
            <person name="Sodergren E."/>
            <person name="Lobos E.A."/>
            <person name="Fulton L."/>
            <person name="Fulton R."/>
            <person name="Courtney L."/>
            <person name="Fronick C."/>
            <person name="O'Laughlin M."/>
            <person name="Godfrey J."/>
            <person name="Wilson R.M."/>
            <person name="Miner T."/>
            <person name="Farmer C."/>
            <person name="Delehaunty K."/>
            <person name="Cordes M."/>
            <person name="Minx P."/>
            <person name="Tomlinson C."/>
            <person name="Chen J."/>
            <person name="Wollam A."/>
            <person name="Pepin K.H."/>
            <person name="Bhonagiri V."/>
            <person name="Zhang X."/>
            <person name="Suruliraj S."/>
            <person name="Warren W."/>
            <person name="Mitreva M."/>
            <person name="Mardis E.R."/>
            <person name="Wilson R.K."/>
        </authorList>
    </citation>
    <scope>NUCLEOTIDE SEQUENCE [LARGE SCALE GENOMIC DNA]</scope>
    <source>
        <strain evidence="5 6">DSM 1785</strain>
    </source>
</reference>
<dbReference type="InterPro" id="IPR001761">
    <property type="entry name" value="Peripla_BP/Lac1_sug-bd_dom"/>
</dbReference>
<dbReference type="Pfam" id="PF00356">
    <property type="entry name" value="LacI"/>
    <property type="match status" value="1"/>
</dbReference>
<name>L1QEP8_9CLOT</name>
<sequence>MSKTTLLDIAKEVNLSKTTVSMVLNKKDINVSEETRNKILEAAKRLNYIPNSLARSLSTKKTYTIGFIIPDIENPFFSEMAKAIESEAEKYGYSMILCNTFNNGSKEEEYVRLLISKLIDGVVIASSGEKNNSTELLKSNEIPFVILDRHIDEQENINGVFCDNKSGIKLGIEYLIKKGYKNIAFVGGNNKGVLANSRLEYFCETAKEYKIFDEELILEEEFSLEGGIRATENLIKKNKLIDAIFYSSDVMAIGGMKCLLRKGYSIPNDIGILGYDNIGICSFIEPELTTIAQPIYKMGEESCKLLMNEINKKNKSKHIINLSPYLVERKTIR</sequence>
<dbReference type="GO" id="GO:0000976">
    <property type="term" value="F:transcription cis-regulatory region binding"/>
    <property type="evidence" value="ECO:0007669"/>
    <property type="project" value="TreeGrafter"/>
</dbReference>
<dbReference type="PROSITE" id="PS50932">
    <property type="entry name" value="HTH_LACI_2"/>
    <property type="match status" value="1"/>
</dbReference>
<dbReference type="Proteomes" id="UP000010420">
    <property type="component" value="Unassembled WGS sequence"/>
</dbReference>
<keyword evidence="2" id="KW-0238">DNA-binding</keyword>
<comment type="caution">
    <text evidence="5">The sequence shown here is derived from an EMBL/GenBank/DDBJ whole genome shotgun (WGS) entry which is preliminary data.</text>
</comment>
<dbReference type="PATRIC" id="fig|545697.3.peg.1933"/>
<dbReference type="SMART" id="SM00354">
    <property type="entry name" value="HTH_LACI"/>
    <property type="match status" value="1"/>
</dbReference>
<dbReference type="STRING" id="545697.HMPREF0216_01965"/>
<evidence type="ECO:0000259" key="4">
    <source>
        <dbReference type="PROSITE" id="PS50932"/>
    </source>
</evidence>
<dbReference type="EMBL" id="AMEZ01000055">
    <property type="protein sequence ID" value="EKY26469.1"/>
    <property type="molecule type" value="Genomic_DNA"/>
</dbReference>
<dbReference type="Pfam" id="PF00532">
    <property type="entry name" value="Peripla_BP_1"/>
    <property type="match status" value="1"/>
</dbReference>
<organism evidence="5 6">
    <name type="scientific">Clostridium celatum DSM 1785</name>
    <dbReference type="NCBI Taxonomy" id="545697"/>
    <lineage>
        <taxon>Bacteria</taxon>
        <taxon>Bacillati</taxon>
        <taxon>Bacillota</taxon>
        <taxon>Clostridia</taxon>
        <taxon>Eubacteriales</taxon>
        <taxon>Clostridiaceae</taxon>
        <taxon>Clostridium</taxon>
    </lineage>
</organism>
<keyword evidence="3" id="KW-0804">Transcription</keyword>
<dbReference type="eggNOG" id="COG1609">
    <property type="taxonomic scope" value="Bacteria"/>
</dbReference>
<evidence type="ECO:0000313" key="6">
    <source>
        <dbReference type="Proteomes" id="UP000010420"/>
    </source>
</evidence>
<evidence type="ECO:0000256" key="2">
    <source>
        <dbReference type="ARBA" id="ARBA00023125"/>
    </source>
</evidence>
<dbReference type="Gene3D" id="3.40.50.2300">
    <property type="match status" value="2"/>
</dbReference>
<dbReference type="OrthoDB" id="369222at2"/>
<dbReference type="AlphaFoldDB" id="L1QEP8"/>
<keyword evidence="1" id="KW-0805">Transcription regulation</keyword>
<gene>
    <name evidence="5" type="ORF">HMPREF0216_01965</name>
</gene>
<accession>L1QEP8</accession>
<feature type="domain" description="HTH lacI-type" evidence="4">
    <location>
        <begin position="4"/>
        <end position="59"/>
    </location>
</feature>
<keyword evidence="6" id="KW-1185">Reference proteome</keyword>
<dbReference type="SUPFAM" id="SSF47413">
    <property type="entry name" value="lambda repressor-like DNA-binding domains"/>
    <property type="match status" value="1"/>
</dbReference>
<dbReference type="PANTHER" id="PTHR30146">
    <property type="entry name" value="LACI-RELATED TRANSCRIPTIONAL REPRESSOR"/>
    <property type="match status" value="1"/>
</dbReference>